<sequence>MELDRKACQHSYCMQVGGSGAYFQGASHKRGYGMLSNLIRYITPIAMKARKYLGKHLINTGSKVMSDVATGSFFKDSAKSRFLETSKKTKR</sequence>
<protein>
    <submittedName>
        <fullName evidence="1">Uncharacterized protein</fullName>
    </submittedName>
</protein>
<keyword evidence="2" id="KW-1185">Reference proteome</keyword>
<name>A0A8X6P5M7_NEPPI</name>
<dbReference type="AlphaFoldDB" id="A0A8X6P5M7"/>
<evidence type="ECO:0000313" key="1">
    <source>
        <dbReference type="EMBL" id="GFT50339.1"/>
    </source>
</evidence>
<comment type="caution">
    <text evidence="1">The sequence shown here is derived from an EMBL/GenBank/DDBJ whole genome shotgun (WGS) entry which is preliminary data.</text>
</comment>
<dbReference type="EMBL" id="BMAW01016703">
    <property type="protein sequence ID" value="GFT50339.1"/>
    <property type="molecule type" value="Genomic_DNA"/>
</dbReference>
<dbReference type="OrthoDB" id="6447223at2759"/>
<proteinExistence type="predicted"/>
<reference evidence="1" key="1">
    <citation type="submission" date="2020-08" db="EMBL/GenBank/DDBJ databases">
        <title>Multicomponent nature underlies the extraordinary mechanical properties of spider dragline silk.</title>
        <authorList>
            <person name="Kono N."/>
            <person name="Nakamura H."/>
            <person name="Mori M."/>
            <person name="Yoshida Y."/>
            <person name="Ohtoshi R."/>
            <person name="Malay A.D."/>
            <person name="Moran D.A.P."/>
            <person name="Tomita M."/>
            <person name="Numata K."/>
            <person name="Arakawa K."/>
        </authorList>
    </citation>
    <scope>NUCLEOTIDE SEQUENCE</scope>
</reference>
<organism evidence="1 2">
    <name type="scientific">Nephila pilipes</name>
    <name type="common">Giant wood spider</name>
    <name type="synonym">Nephila maculata</name>
    <dbReference type="NCBI Taxonomy" id="299642"/>
    <lineage>
        <taxon>Eukaryota</taxon>
        <taxon>Metazoa</taxon>
        <taxon>Ecdysozoa</taxon>
        <taxon>Arthropoda</taxon>
        <taxon>Chelicerata</taxon>
        <taxon>Arachnida</taxon>
        <taxon>Araneae</taxon>
        <taxon>Araneomorphae</taxon>
        <taxon>Entelegynae</taxon>
        <taxon>Araneoidea</taxon>
        <taxon>Nephilidae</taxon>
        <taxon>Nephila</taxon>
    </lineage>
</organism>
<evidence type="ECO:0000313" key="2">
    <source>
        <dbReference type="Proteomes" id="UP000887013"/>
    </source>
</evidence>
<gene>
    <name evidence="1" type="primary">AVEN_185867_1</name>
    <name evidence="1" type="ORF">NPIL_151571</name>
</gene>
<accession>A0A8X6P5M7</accession>
<dbReference type="Proteomes" id="UP000887013">
    <property type="component" value="Unassembled WGS sequence"/>
</dbReference>